<dbReference type="InterPro" id="IPR043128">
    <property type="entry name" value="Rev_trsase/Diguanyl_cyclase"/>
</dbReference>
<dbReference type="Pfam" id="PF03707">
    <property type="entry name" value="MHYT"/>
    <property type="match status" value="3"/>
</dbReference>
<dbReference type="InterPro" id="IPR005330">
    <property type="entry name" value="MHYT_dom"/>
</dbReference>
<dbReference type="PROSITE" id="PS50883">
    <property type="entry name" value="EAL"/>
    <property type="match status" value="1"/>
</dbReference>
<comment type="caution">
    <text evidence="5">The sequence shown here is derived from an EMBL/GenBank/DDBJ whole genome shotgun (WGS) entry which is preliminary data.</text>
</comment>
<dbReference type="Gene3D" id="3.30.70.270">
    <property type="match status" value="1"/>
</dbReference>
<dbReference type="SUPFAM" id="SSF141868">
    <property type="entry name" value="EAL domain-like"/>
    <property type="match status" value="1"/>
</dbReference>
<dbReference type="PROSITE" id="PS50887">
    <property type="entry name" value="GGDEF"/>
    <property type="match status" value="1"/>
</dbReference>
<dbReference type="Pfam" id="PF00990">
    <property type="entry name" value="GGDEF"/>
    <property type="match status" value="1"/>
</dbReference>
<feature type="transmembrane region" description="Helical" evidence="1">
    <location>
        <begin position="141"/>
        <end position="161"/>
    </location>
</feature>
<evidence type="ECO:0000259" key="2">
    <source>
        <dbReference type="PROSITE" id="PS50883"/>
    </source>
</evidence>
<feature type="transmembrane region" description="Helical" evidence="1">
    <location>
        <begin position="110"/>
        <end position="135"/>
    </location>
</feature>
<evidence type="ECO:0000256" key="1">
    <source>
        <dbReference type="PROSITE-ProRule" id="PRU00244"/>
    </source>
</evidence>
<keyword evidence="1" id="KW-0812">Transmembrane</keyword>
<dbReference type="Proteomes" id="UP001595904">
    <property type="component" value="Unassembled WGS sequence"/>
</dbReference>
<dbReference type="InterPro" id="IPR029787">
    <property type="entry name" value="Nucleotide_cyclase"/>
</dbReference>
<dbReference type="CDD" id="cd01948">
    <property type="entry name" value="EAL"/>
    <property type="match status" value="1"/>
</dbReference>
<evidence type="ECO:0000259" key="4">
    <source>
        <dbReference type="PROSITE" id="PS50924"/>
    </source>
</evidence>
<feature type="transmembrane region" description="Helical" evidence="1">
    <location>
        <begin position="214"/>
        <end position="237"/>
    </location>
</feature>
<dbReference type="NCBIfam" id="TIGR00254">
    <property type="entry name" value="GGDEF"/>
    <property type="match status" value="1"/>
</dbReference>
<evidence type="ECO:0000259" key="3">
    <source>
        <dbReference type="PROSITE" id="PS50887"/>
    </source>
</evidence>
<evidence type="ECO:0000313" key="5">
    <source>
        <dbReference type="EMBL" id="MFC4314819.1"/>
    </source>
</evidence>
<reference evidence="6" key="1">
    <citation type="journal article" date="2019" name="Int. J. Syst. Evol. Microbiol.">
        <title>The Global Catalogue of Microorganisms (GCM) 10K type strain sequencing project: providing services to taxonomists for standard genome sequencing and annotation.</title>
        <authorList>
            <consortium name="The Broad Institute Genomics Platform"/>
            <consortium name="The Broad Institute Genome Sequencing Center for Infectious Disease"/>
            <person name="Wu L."/>
            <person name="Ma J."/>
        </authorList>
    </citation>
    <scope>NUCLEOTIDE SEQUENCE [LARGE SCALE GENOMIC DNA]</scope>
    <source>
        <strain evidence="6">CGMCC 1.10759</strain>
    </source>
</reference>
<dbReference type="PANTHER" id="PTHR44757:SF2">
    <property type="entry name" value="BIOFILM ARCHITECTURE MAINTENANCE PROTEIN MBAA"/>
    <property type="match status" value="1"/>
</dbReference>
<dbReference type="InterPro" id="IPR035919">
    <property type="entry name" value="EAL_sf"/>
</dbReference>
<organism evidence="5 6">
    <name type="scientific">Steroidobacter flavus</name>
    <dbReference type="NCBI Taxonomy" id="1842136"/>
    <lineage>
        <taxon>Bacteria</taxon>
        <taxon>Pseudomonadati</taxon>
        <taxon>Pseudomonadota</taxon>
        <taxon>Gammaproteobacteria</taxon>
        <taxon>Steroidobacterales</taxon>
        <taxon>Steroidobacteraceae</taxon>
        <taxon>Steroidobacter</taxon>
    </lineage>
</organism>
<feature type="domain" description="MHYT" evidence="4">
    <location>
        <begin position="6"/>
        <end position="200"/>
    </location>
</feature>
<feature type="transmembrane region" description="Helical" evidence="1">
    <location>
        <begin position="80"/>
        <end position="98"/>
    </location>
</feature>
<sequence>MVNGSYNPWLVTLSFVVAVCVSYTALNLASRVATARRRYVRMWLAGGAFAMGVGIWSMHFIGMLAFTLPIPLSYDIGKTLLSLIVAMLVAGFALSIASQKQSTLPRLAGAAVLMGLGIAAMHYSGMGAIRIVPFITYEPKLLILSIVIAIVASFAALWLFFRLRGGASWRILLQRMVASLVMGAAISGMHYTGMFASRFAPGSYCIGATSTSSGFLALLIGSFALGVLLITMILLMYDAHLESRSRQYAVALEDANARLRHLATHDALTELPNRLLLDDRLSQAITYAERREGRIAVLVIDLDRFKMINDSLGHHGGDELLKEVANRLRGTLRKSDTLARTGGDEFVLIADEVNGQADIEILAQRLLGCFTKPFHILSVDIHTAPSIGISFYPNDGSRPEELVVAADAAMYHSKKVGGNTFSFFTPSMNAFAQQRLELENGLRRALGNGELELHYQPKVDVTTGRISSTEALIRWRHPERGLVPPGDFIPLAEETGLILQIGEWVLREACRQARQWQVNGMTPVRVAINMSAQQFRQKNLVSIVKSALESANLEPTYLEIELTESAVMHNAAESAAILEQLSRIGVHISIDDFGTGYSSLNYLRRFPLDKLKIDRSFIKDVVANPEDAAIVQAIISLAHSLRLKVIAEGVETEQQLEFLRSLGCDQYQGFFCSPAMMPEAFAEMMRTKNPEKFDPLATMSRLYVPVKARKTAS</sequence>
<feature type="transmembrane region" description="Helical" evidence="1">
    <location>
        <begin position="42"/>
        <end position="68"/>
    </location>
</feature>
<keyword evidence="1" id="KW-1133">Transmembrane helix</keyword>
<dbReference type="RefSeq" id="WP_380606763.1">
    <property type="nucleotide sequence ID" value="NZ_JBHSDU010000015.1"/>
</dbReference>
<dbReference type="SMART" id="SM00267">
    <property type="entry name" value="GGDEF"/>
    <property type="match status" value="1"/>
</dbReference>
<keyword evidence="1" id="KW-0472">Membrane</keyword>
<evidence type="ECO:0000313" key="6">
    <source>
        <dbReference type="Proteomes" id="UP001595904"/>
    </source>
</evidence>
<proteinExistence type="predicted"/>
<dbReference type="Pfam" id="PF00563">
    <property type="entry name" value="EAL"/>
    <property type="match status" value="1"/>
</dbReference>
<dbReference type="InterPro" id="IPR052155">
    <property type="entry name" value="Biofilm_reg_signaling"/>
</dbReference>
<dbReference type="Gene3D" id="3.20.20.450">
    <property type="entry name" value="EAL domain"/>
    <property type="match status" value="1"/>
</dbReference>
<feature type="domain" description="EAL" evidence="2">
    <location>
        <begin position="435"/>
        <end position="689"/>
    </location>
</feature>
<dbReference type="PROSITE" id="PS50924">
    <property type="entry name" value="MHYT"/>
    <property type="match status" value="1"/>
</dbReference>
<protein>
    <submittedName>
        <fullName evidence="5">EAL domain-containing protein</fullName>
    </submittedName>
</protein>
<gene>
    <name evidence="5" type="ORF">ACFPN2_37490</name>
</gene>
<dbReference type="PANTHER" id="PTHR44757">
    <property type="entry name" value="DIGUANYLATE CYCLASE DGCP"/>
    <property type="match status" value="1"/>
</dbReference>
<name>A0ABV8T7P9_9GAMM</name>
<dbReference type="EMBL" id="JBHSDU010000015">
    <property type="protein sequence ID" value="MFC4314819.1"/>
    <property type="molecule type" value="Genomic_DNA"/>
</dbReference>
<dbReference type="CDD" id="cd01949">
    <property type="entry name" value="GGDEF"/>
    <property type="match status" value="1"/>
</dbReference>
<feature type="domain" description="GGDEF" evidence="3">
    <location>
        <begin position="293"/>
        <end position="426"/>
    </location>
</feature>
<dbReference type="SMART" id="SM00052">
    <property type="entry name" value="EAL"/>
    <property type="match status" value="1"/>
</dbReference>
<dbReference type="SUPFAM" id="SSF55073">
    <property type="entry name" value="Nucleotide cyclase"/>
    <property type="match status" value="1"/>
</dbReference>
<dbReference type="InterPro" id="IPR000160">
    <property type="entry name" value="GGDEF_dom"/>
</dbReference>
<dbReference type="InterPro" id="IPR001633">
    <property type="entry name" value="EAL_dom"/>
</dbReference>
<keyword evidence="6" id="KW-1185">Reference proteome</keyword>
<accession>A0ABV8T7P9</accession>
<feature type="transmembrane region" description="Helical" evidence="1">
    <location>
        <begin position="6"/>
        <end position="30"/>
    </location>
</feature>
<feature type="transmembrane region" description="Helical" evidence="1">
    <location>
        <begin position="173"/>
        <end position="194"/>
    </location>
</feature>